<dbReference type="Proteomes" id="UP000295781">
    <property type="component" value="Chromosome"/>
</dbReference>
<dbReference type="SUPFAM" id="SSF51735">
    <property type="entry name" value="NAD(P)-binding Rossmann-fold domains"/>
    <property type="match status" value="1"/>
</dbReference>
<evidence type="ECO:0000256" key="1">
    <source>
        <dbReference type="ARBA" id="ARBA00022857"/>
    </source>
</evidence>
<dbReference type="InterPro" id="IPR036291">
    <property type="entry name" value="NAD(P)-bd_dom_sf"/>
</dbReference>
<evidence type="ECO:0000313" key="5">
    <source>
        <dbReference type="Proteomes" id="UP000295781"/>
    </source>
</evidence>
<dbReference type="RefSeq" id="WP_129355048.1">
    <property type="nucleotide sequence ID" value="NZ_CP012670.1"/>
</dbReference>
<dbReference type="SUPFAM" id="SSF50129">
    <property type="entry name" value="GroES-like"/>
    <property type="match status" value="1"/>
</dbReference>
<dbReference type="OrthoDB" id="3980085at2"/>
<keyword evidence="2" id="KW-0560">Oxidoreductase</keyword>
<protein>
    <submittedName>
        <fullName evidence="3">TgaD</fullName>
    </submittedName>
</protein>
<dbReference type="GO" id="GO:0016651">
    <property type="term" value="F:oxidoreductase activity, acting on NAD(P)H"/>
    <property type="evidence" value="ECO:0007669"/>
    <property type="project" value="TreeGrafter"/>
</dbReference>
<reference evidence="3" key="1">
    <citation type="journal article" date="2010" name="Chem. Biol.">
        <title>Biosynthesis of thuggacins in myxobacteria: comparative cluster analysis reveals basis for natural product structural diversity.</title>
        <authorList>
            <person name="Buntin K."/>
            <person name="Irschik H."/>
            <person name="Weissman K.J."/>
            <person name="Luxenburger E."/>
            <person name="Blocker H."/>
            <person name="Muller R."/>
        </authorList>
    </citation>
    <scope>NUCLEOTIDE SEQUENCE</scope>
    <source>
        <strain evidence="3">So ce895</strain>
    </source>
</reference>
<gene>
    <name evidence="3" type="primary">tgaD</name>
    <name evidence="4" type="ORF">SOCEGT47_076170</name>
</gene>
<dbReference type="EMBL" id="CP012670">
    <property type="protein sequence ID" value="AUX27039.1"/>
    <property type="molecule type" value="Genomic_DNA"/>
</dbReference>
<sequence>MYTTAAWLLCARPKGEPHGAATLELDTFSFPEITDDEVLVEPLFGCWEGNMSHALARRPVDVCELRGEPRVVLGNSAVVRVLKPGANVRGVREGDVCVFTGNVTCEDEFGYMVKAHGYDAPNTIGFLAQRTKVRGENLLKVPEGSPYSLEQWAAYSLRYPTAWSNFRVALSALRLQLSEADLPAPYVFGWGGGTTLAELDLARRLGCDVTMISGSAAHLDEITRAGLRAIDRRKFPDLAVDEERAAADPDYKKRCQASERAFLDVVHRVTGGKGVSIFLDYIGSPVLRVTLKALGRQGVLATAGWKLGAAMSMNRAMACIQRHIFVHTHYARHNEHPVAMSFAARTGWMPELRPDAIYDWERVPELAEDFAAGRVASYFPVYRVNSP</sequence>
<dbReference type="AlphaFoldDB" id="D7P5Z6"/>
<dbReference type="EMBL" id="GQ981380">
    <property type="protein sequence ID" value="ADH04642.1"/>
    <property type="molecule type" value="Genomic_DNA"/>
</dbReference>
<evidence type="ECO:0000256" key="2">
    <source>
        <dbReference type="ARBA" id="ARBA00023002"/>
    </source>
</evidence>
<keyword evidence="1" id="KW-0521">NADP</keyword>
<dbReference type="Gene3D" id="3.90.180.10">
    <property type="entry name" value="Medium-chain alcohol dehydrogenases, catalytic domain"/>
    <property type="match status" value="1"/>
</dbReference>
<reference evidence="4 5" key="2">
    <citation type="submission" date="2015-09" db="EMBL/GenBank/DDBJ databases">
        <title>Sorangium comparison.</title>
        <authorList>
            <person name="Zaburannyi N."/>
            <person name="Bunk B."/>
            <person name="Overmann J."/>
            <person name="Mueller R."/>
        </authorList>
    </citation>
    <scope>NUCLEOTIDE SEQUENCE [LARGE SCALE GENOMIC DNA]</scope>
    <source>
        <strain evidence="4 5">So ceGT47</strain>
    </source>
</reference>
<evidence type="ECO:0000313" key="4">
    <source>
        <dbReference type="EMBL" id="AUX27039.1"/>
    </source>
</evidence>
<accession>D7P5Z6</accession>
<organism evidence="3">
    <name type="scientific">Sorangium cellulosum</name>
    <name type="common">Polyangium cellulosum</name>
    <dbReference type="NCBI Taxonomy" id="56"/>
    <lineage>
        <taxon>Bacteria</taxon>
        <taxon>Pseudomonadati</taxon>
        <taxon>Myxococcota</taxon>
        <taxon>Polyangia</taxon>
        <taxon>Polyangiales</taxon>
        <taxon>Polyangiaceae</taxon>
        <taxon>Sorangium</taxon>
    </lineage>
</organism>
<dbReference type="GO" id="GO:0070402">
    <property type="term" value="F:NADPH binding"/>
    <property type="evidence" value="ECO:0007669"/>
    <property type="project" value="TreeGrafter"/>
</dbReference>
<dbReference type="InterPro" id="IPR011032">
    <property type="entry name" value="GroES-like_sf"/>
</dbReference>
<dbReference type="Gene3D" id="3.40.50.720">
    <property type="entry name" value="NAD(P)-binding Rossmann-like Domain"/>
    <property type="match status" value="1"/>
</dbReference>
<dbReference type="PANTHER" id="PTHR48106">
    <property type="entry name" value="QUINONE OXIDOREDUCTASE PIG3-RELATED"/>
    <property type="match status" value="1"/>
</dbReference>
<evidence type="ECO:0000313" key="3">
    <source>
        <dbReference type="EMBL" id="ADH04642.1"/>
    </source>
</evidence>
<name>D7P5Z6_SORCE</name>
<proteinExistence type="predicted"/>